<dbReference type="CDD" id="cd00077">
    <property type="entry name" value="HDc"/>
    <property type="match status" value="1"/>
</dbReference>
<gene>
    <name evidence="2" type="ORF">NA57DRAFT_79821</name>
</gene>
<sequence length="252" mass="28004">MASSILPTKVIAGVTVVDTPLVRAAQEYARAHGDDMTFNHVMRSWLFGVIIYHKLRAKDAFPSVDLEVHALSAILHDLGWDTTGELISNDKRFEVDGAIAAKNWIKERQENGMAKDWDEHKLQLVWDAIALHTTPSIAAYKQAEVSLCGLGIVTDFQGPYSDPTQMTTWDEFNAVKAEFPRLDLAGGIRKMMCGFCKTKPQTTYGSNLFAVLLEDLANLGADTFMMAFGRKHVEGYKTDGNLSIDIMDNCIE</sequence>
<evidence type="ECO:0000259" key="1">
    <source>
        <dbReference type="Pfam" id="PF01966"/>
    </source>
</evidence>
<comment type="caution">
    <text evidence="2">The sequence shown here is derived from an EMBL/GenBank/DDBJ whole genome shotgun (WGS) entry which is preliminary data.</text>
</comment>
<keyword evidence="3" id="KW-1185">Reference proteome</keyword>
<dbReference type="InterPro" id="IPR003607">
    <property type="entry name" value="HD/PDEase_dom"/>
</dbReference>
<dbReference type="PANTHER" id="PTHR35569">
    <property type="entry name" value="CYANAMIDE HYDRATASE DDI2-RELATED"/>
    <property type="match status" value="1"/>
</dbReference>
<dbReference type="Proteomes" id="UP000799772">
    <property type="component" value="Unassembled WGS sequence"/>
</dbReference>
<dbReference type="PANTHER" id="PTHR35569:SF1">
    <property type="entry name" value="CYANAMIDE HYDRATASE DDI2-RELATED"/>
    <property type="match status" value="1"/>
</dbReference>
<dbReference type="AlphaFoldDB" id="A0A9P4I547"/>
<accession>A0A9P4I547</accession>
<proteinExistence type="predicted"/>
<name>A0A9P4I547_9PEZI</name>
<evidence type="ECO:0000313" key="3">
    <source>
        <dbReference type="Proteomes" id="UP000799772"/>
    </source>
</evidence>
<dbReference type="EMBL" id="ML978132">
    <property type="protein sequence ID" value="KAF2095331.1"/>
    <property type="molecule type" value="Genomic_DNA"/>
</dbReference>
<dbReference type="SUPFAM" id="SSF109604">
    <property type="entry name" value="HD-domain/PDEase-like"/>
    <property type="match status" value="1"/>
</dbReference>
<reference evidence="2" key="1">
    <citation type="journal article" date="2020" name="Stud. Mycol.">
        <title>101 Dothideomycetes genomes: a test case for predicting lifestyles and emergence of pathogens.</title>
        <authorList>
            <person name="Haridas S."/>
            <person name="Albert R."/>
            <person name="Binder M."/>
            <person name="Bloem J."/>
            <person name="Labutti K."/>
            <person name="Salamov A."/>
            <person name="Andreopoulos B."/>
            <person name="Baker S."/>
            <person name="Barry K."/>
            <person name="Bills G."/>
            <person name="Bluhm B."/>
            <person name="Cannon C."/>
            <person name="Castanera R."/>
            <person name="Culley D."/>
            <person name="Daum C."/>
            <person name="Ezra D."/>
            <person name="Gonzalez J."/>
            <person name="Henrissat B."/>
            <person name="Kuo A."/>
            <person name="Liang C."/>
            <person name="Lipzen A."/>
            <person name="Lutzoni F."/>
            <person name="Magnuson J."/>
            <person name="Mondo S."/>
            <person name="Nolan M."/>
            <person name="Ohm R."/>
            <person name="Pangilinan J."/>
            <person name="Park H.-J."/>
            <person name="Ramirez L."/>
            <person name="Alfaro M."/>
            <person name="Sun H."/>
            <person name="Tritt A."/>
            <person name="Yoshinaga Y."/>
            <person name="Zwiers L.-H."/>
            <person name="Turgeon B."/>
            <person name="Goodwin S."/>
            <person name="Spatafora J."/>
            <person name="Crous P."/>
            <person name="Grigoriev I."/>
        </authorList>
    </citation>
    <scope>NUCLEOTIDE SEQUENCE</scope>
    <source>
        <strain evidence="2">CBS 133067</strain>
    </source>
</reference>
<evidence type="ECO:0000313" key="2">
    <source>
        <dbReference type="EMBL" id="KAF2095331.1"/>
    </source>
</evidence>
<organism evidence="2 3">
    <name type="scientific">Rhizodiscina lignyota</name>
    <dbReference type="NCBI Taxonomy" id="1504668"/>
    <lineage>
        <taxon>Eukaryota</taxon>
        <taxon>Fungi</taxon>
        <taxon>Dikarya</taxon>
        <taxon>Ascomycota</taxon>
        <taxon>Pezizomycotina</taxon>
        <taxon>Dothideomycetes</taxon>
        <taxon>Pleosporomycetidae</taxon>
        <taxon>Aulographales</taxon>
        <taxon>Rhizodiscinaceae</taxon>
        <taxon>Rhizodiscina</taxon>
    </lineage>
</organism>
<protein>
    <recommendedName>
        <fullName evidence="1">HD domain-containing protein</fullName>
    </recommendedName>
</protein>
<dbReference type="Gene3D" id="1.10.3210.10">
    <property type="entry name" value="Hypothetical protein af1432"/>
    <property type="match status" value="1"/>
</dbReference>
<feature type="domain" description="HD" evidence="1">
    <location>
        <begin position="37"/>
        <end position="139"/>
    </location>
</feature>
<dbReference type="InterPro" id="IPR006674">
    <property type="entry name" value="HD_domain"/>
</dbReference>
<dbReference type="OrthoDB" id="2378324at2759"/>
<dbReference type="Pfam" id="PF01966">
    <property type="entry name" value="HD"/>
    <property type="match status" value="1"/>
</dbReference>